<dbReference type="InterPro" id="IPR001128">
    <property type="entry name" value="Cyt_P450"/>
</dbReference>
<reference evidence="7" key="1">
    <citation type="submission" date="2018-04" db="EMBL/GenBank/DDBJ databases">
        <title>Whole genome sequencing of Hypsizygus marmoreus.</title>
        <authorList>
            <person name="Choi I.-G."/>
            <person name="Min B."/>
            <person name="Kim J.-G."/>
            <person name="Kim S."/>
            <person name="Oh Y.-L."/>
            <person name="Kong W.-S."/>
            <person name="Park H."/>
            <person name="Jeong J."/>
            <person name="Song E.-S."/>
        </authorList>
    </citation>
    <scope>NUCLEOTIDE SEQUENCE [LARGE SCALE GENOMIC DNA]</scope>
    <source>
        <strain evidence="7">51987-8</strain>
    </source>
</reference>
<dbReference type="OrthoDB" id="823504at2759"/>
<sequence>MEVSPSSAPNILGSLAARAAAFLWPVKEKPCYPFLSRMAASGRSFDAMLGNILGVGVGASVNHAHAAVQVINFYLDDEQEQERRHIIQLTRNDDVQSTELLRGYVREAMRLRPQFSGLWRQAASDTEIPQGPGLPPIQVKAGDRIWSNFRNAHMNPIEFPNPAAVDPRRPASIYNLNGAGFHNCPGTTYAQQTIAEIVKVVFKLKNIRRAPGDAGKLVGFSEMIRGSEAQYYVTRNGAVSSWPGSLHLVYDE</sequence>
<dbReference type="AlphaFoldDB" id="A0A369J7G7"/>
<dbReference type="GO" id="GO:0016125">
    <property type="term" value="P:sterol metabolic process"/>
    <property type="evidence" value="ECO:0007669"/>
    <property type="project" value="TreeGrafter"/>
</dbReference>
<proteinExistence type="inferred from homology"/>
<evidence type="ECO:0000256" key="4">
    <source>
        <dbReference type="ARBA" id="ARBA00023002"/>
    </source>
</evidence>
<evidence type="ECO:0000313" key="8">
    <source>
        <dbReference type="Proteomes" id="UP000076154"/>
    </source>
</evidence>
<evidence type="ECO:0000256" key="2">
    <source>
        <dbReference type="ARBA" id="ARBA00022617"/>
    </source>
</evidence>
<dbReference type="PANTHER" id="PTHR24286">
    <property type="entry name" value="CYTOCHROME P450 26"/>
    <property type="match status" value="1"/>
</dbReference>
<name>A0A369J7G7_HYPMA</name>
<keyword evidence="5" id="KW-0408">Iron</keyword>
<dbReference type="InParanoid" id="A0A369J7G7"/>
<gene>
    <name evidence="7" type="primary">ppoA_0</name>
    <name evidence="7" type="ORF">Hypma_002735</name>
</gene>
<dbReference type="Pfam" id="PF00067">
    <property type="entry name" value="p450"/>
    <property type="match status" value="1"/>
</dbReference>
<dbReference type="EMBL" id="LUEZ02000124">
    <property type="protein sequence ID" value="RDB16365.1"/>
    <property type="molecule type" value="Genomic_DNA"/>
</dbReference>
<dbReference type="Proteomes" id="UP000076154">
    <property type="component" value="Unassembled WGS sequence"/>
</dbReference>
<evidence type="ECO:0000256" key="3">
    <source>
        <dbReference type="ARBA" id="ARBA00022723"/>
    </source>
</evidence>
<keyword evidence="4" id="KW-0560">Oxidoreductase</keyword>
<dbReference type="GO" id="GO:0004497">
    <property type="term" value="F:monooxygenase activity"/>
    <property type="evidence" value="ECO:0007669"/>
    <property type="project" value="UniProtKB-KW"/>
</dbReference>
<keyword evidence="3" id="KW-0479">Metal-binding</keyword>
<dbReference type="STRING" id="39966.A0A369J7G7"/>
<keyword evidence="6" id="KW-0503">Monooxygenase</keyword>
<dbReference type="PANTHER" id="PTHR24286:SF384">
    <property type="entry name" value="P450, PUTATIVE (EUROFUNG)-RELATED"/>
    <property type="match status" value="1"/>
</dbReference>
<dbReference type="InterPro" id="IPR036396">
    <property type="entry name" value="Cyt_P450_sf"/>
</dbReference>
<comment type="similarity">
    <text evidence="1">Belongs to the cytochrome P450 family.</text>
</comment>
<dbReference type="GO" id="GO:0020037">
    <property type="term" value="F:heme binding"/>
    <property type="evidence" value="ECO:0007669"/>
    <property type="project" value="InterPro"/>
</dbReference>
<organism evidence="7 8">
    <name type="scientific">Hypsizygus marmoreus</name>
    <name type="common">White beech mushroom</name>
    <name type="synonym">Agaricus marmoreus</name>
    <dbReference type="NCBI Taxonomy" id="39966"/>
    <lineage>
        <taxon>Eukaryota</taxon>
        <taxon>Fungi</taxon>
        <taxon>Dikarya</taxon>
        <taxon>Basidiomycota</taxon>
        <taxon>Agaricomycotina</taxon>
        <taxon>Agaricomycetes</taxon>
        <taxon>Agaricomycetidae</taxon>
        <taxon>Agaricales</taxon>
        <taxon>Tricholomatineae</taxon>
        <taxon>Lyophyllaceae</taxon>
        <taxon>Hypsizygus</taxon>
    </lineage>
</organism>
<evidence type="ECO:0000256" key="1">
    <source>
        <dbReference type="ARBA" id="ARBA00010617"/>
    </source>
</evidence>
<keyword evidence="8" id="KW-1185">Reference proteome</keyword>
<evidence type="ECO:0000313" key="7">
    <source>
        <dbReference type="EMBL" id="RDB16365.1"/>
    </source>
</evidence>
<dbReference type="Gene3D" id="1.10.630.10">
    <property type="entry name" value="Cytochrome P450"/>
    <property type="match status" value="1"/>
</dbReference>
<comment type="caution">
    <text evidence="7">The sequence shown here is derived from an EMBL/GenBank/DDBJ whole genome shotgun (WGS) entry which is preliminary data.</text>
</comment>
<keyword evidence="2" id="KW-0349">Heme</keyword>
<accession>A0A369J7G7</accession>
<dbReference type="GO" id="GO:0016705">
    <property type="term" value="F:oxidoreductase activity, acting on paired donors, with incorporation or reduction of molecular oxygen"/>
    <property type="evidence" value="ECO:0007669"/>
    <property type="project" value="InterPro"/>
</dbReference>
<evidence type="ECO:0000256" key="6">
    <source>
        <dbReference type="ARBA" id="ARBA00023033"/>
    </source>
</evidence>
<protein>
    <submittedName>
        <fullName evidence="7">Psi-producing oxygenase A</fullName>
    </submittedName>
</protein>
<evidence type="ECO:0000256" key="5">
    <source>
        <dbReference type="ARBA" id="ARBA00023004"/>
    </source>
</evidence>
<dbReference type="SUPFAM" id="SSF48264">
    <property type="entry name" value="Cytochrome P450"/>
    <property type="match status" value="1"/>
</dbReference>
<dbReference type="GO" id="GO:0005506">
    <property type="term" value="F:iron ion binding"/>
    <property type="evidence" value="ECO:0007669"/>
    <property type="project" value="InterPro"/>
</dbReference>